<proteinExistence type="predicted"/>
<keyword evidence="2" id="KW-1185">Reference proteome</keyword>
<reference evidence="1" key="1">
    <citation type="submission" date="2022-08" db="EMBL/GenBank/DDBJ databases">
        <authorList>
            <person name="Gutierrez-Valencia J."/>
        </authorList>
    </citation>
    <scope>NUCLEOTIDE SEQUENCE</scope>
</reference>
<dbReference type="Proteomes" id="UP001154282">
    <property type="component" value="Unassembled WGS sequence"/>
</dbReference>
<comment type="caution">
    <text evidence="1">The sequence shown here is derived from an EMBL/GenBank/DDBJ whole genome shotgun (WGS) entry which is preliminary data.</text>
</comment>
<evidence type="ECO:0000313" key="1">
    <source>
        <dbReference type="EMBL" id="CAI0475961.1"/>
    </source>
</evidence>
<gene>
    <name evidence="1" type="ORF">LITE_LOCUS40593</name>
</gene>
<organism evidence="1 2">
    <name type="scientific">Linum tenue</name>
    <dbReference type="NCBI Taxonomy" id="586396"/>
    <lineage>
        <taxon>Eukaryota</taxon>
        <taxon>Viridiplantae</taxon>
        <taxon>Streptophyta</taxon>
        <taxon>Embryophyta</taxon>
        <taxon>Tracheophyta</taxon>
        <taxon>Spermatophyta</taxon>
        <taxon>Magnoliopsida</taxon>
        <taxon>eudicotyledons</taxon>
        <taxon>Gunneridae</taxon>
        <taxon>Pentapetalae</taxon>
        <taxon>rosids</taxon>
        <taxon>fabids</taxon>
        <taxon>Malpighiales</taxon>
        <taxon>Linaceae</taxon>
        <taxon>Linum</taxon>
    </lineage>
</organism>
<accession>A0AAV0Q0N8</accession>
<sequence length="14" mass="1626">MVARLSQMSGQFRD</sequence>
<name>A0AAV0Q0N8_9ROSI</name>
<dbReference type="EMBL" id="CAMGYJ010000009">
    <property type="protein sequence ID" value="CAI0475961.1"/>
    <property type="molecule type" value="Genomic_DNA"/>
</dbReference>
<protein>
    <submittedName>
        <fullName evidence="1">Uncharacterized protein</fullName>
    </submittedName>
</protein>
<evidence type="ECO:0000313" key="2">
    <source>
        <dbReference type="Proteomes" id="UP001154282"/>
    </source>
</evidence>